<gene>
    <name evidence="1" type="ORF">UY3_00144</name>
</gene>
<dbReference type="Proteomes" id="UP000031443">
    <property type="component" value="Unassembled WGS sequence"/>
</dbReference>
<dbReference type="AlphaFoldDB" id="M7BXI5"/>
<evidence type="ECO:0000313" key="2">
    <source>
        <dbReference type="Proteomes" id="UP000031443"/>
    </source>
</evidence>
<accession>M7BXI5</accession>
<keyword evidence="2" id="KW-1185">Reference proteome</keyword>
<evidence type="ECO:0000313" key="1">
    <source>
        <dbReference type="EMBL" id="EMP42581.1"/>
    </source>
</evidence>
<organism evidence="1 2">
    <name type="scientific">Chelonia mydas</name>
    <name type="common">Green sea-turtle</name>
    <name type="synonym">Chelonia agassizi</name>
    <dbReference type="NCBI Taxonomy" id="8469"/>
    <lineage>
        <taxon>Eukaryota</taxon>
        <taxon>Metazoa</taxon>
        <taxon>Chordata</taxon>
        <taxon>Craniata</taxon>
        <taxon>Vertebrata</taxon>
        <taxon>Euteleostomi</taxon>
        <taxon>Archelosauria</taxon>
        <taxon>Testudinata</taxon>
        <taxon>Testudines</taxon>
        <taxon>Cryptodira</taxon>
        <taxon>Durocryptodira</taxon>
        <taxon>Americhelydia</taxon>
        <taxon>Chelonioidea</taxon>
        <taxon>Cheloniidae</taxon>
        <taxon>Chelonia</taxon>
    </lineage>
</organism>
<reference evidence="2" key="1">
    <citation type="journal article" date="2013" name="Nat. Genet.">
        <title>The draft genomes of soft-shell turtle and green sea turtle yield insights into the development and evolution of the turtle-specific body plan.</title>
        <authorList>
            <person name="Wang Z."/>
            <person name="Pascual-Anaya J."/>
            <person name="Zadissa A."/>
            <person name="Li W."/>
            <person name="Niimura Y."/>
            <person name="Huang Z."/>
            <person name="Li C."/>
            <person name="White S."/>
            <person name="Xiong Z."/>
            <person name="Fang D."/>
            <person name="Wang B."/>
            <person name="Ming Y."/>
            <person name="Chen Y."/>
            <person name="Zheng Y."/>
            <person name="Kuraku S."/>
            <person name="Pignatelli M."/>
            <person name="Herrero J."/>
            <person name="Beal K."/>
            <person name="Nozawa M."/>
            <person name="Li Q."/>
            <person name="Wang J."/>
            <person name="Zhang H."/>
            <person name="Yu L."/>
            <person name="Shigenobu S."/>
            <person name="Wang J."/>
            <person name="Liu J."/>
            <person name="Flicek P."/>
            <person name="Searle S."/>
            <person name="Wang J."/>
            <person name="Kuratani S."/>
            <person name="Yin Y."/>
            <person name="Aken B."/>
            <person name="Zhang G."/>
            <person name="Irie N."/>
        </authorList>
    </citation>
    <scope>NUCLEOTIDE SEQUENCE [LARGE SCALE GENOMIC DNA]</scope>
</reference>
<proteinExistence type="predicted"/>
<name>M7BXI5_CHEMY</name>
<dbReference type="EMBL" id="KB469744">
    <property type="protein sequence ID" value="EMP42581.1"/>
    <property type="molecule type" value="Genomic_DNA"/>
</dbReference>
<protein>
    <submittedName>
        <fullName evidence="1">Uncharacterized protein</fullName>
    </submittedName>
</protein>
<sequence>MKQASEAQAAYVALSEEQTSHYEAVKASLLDRVVLSVENYRQKFQLIKGPLYYRKSFLPIQTLLIFLLVKRSRLSFFSL</sequence>